<reference evidence="1" key="1">
    <citation type="journal article" date="2022" name="Microbiol. Resour. Announc.">
        <title>Genome Sequence of Cupriavidus campinensis Strain G5, a Member of a Bacterial Consortium Capable of Polyethylene Degradation.</title>
        <authorList>
            <person name="Schneider B."/>
            <person name="Pfeiffer F."/>
            <person name="Dyall-Smith M."/>
            <person name="Kunte H.J."/>
        </authorList>
    </citation>
    <scope>NUCLEOTIDE SEQUENCE</scope>
    <source>
        <strain evidence="1">G5</strain>
    </source>
</reference>
<evidence type="ECO:0000313" key="2">
    <source>
        <dbReference type="Proteomes" id="UP001056132"/>
    </source>
</evidence>
<dbReference type="KEGG" id="ccam:M5D45_09505"/>
<gene>
    <name evidence="1" type="ORF">M5D45_09505</name>
</gene>
<accession>A0AAE9HVP2</accession>
<dbReference type="EMBL" id="CP097330">
    <property type="protein sequence ID" value="URF02808.1"/>
    <property type="molecule type" value="Genomic_DNA"/>
</dbReference>
<dbReference type="AlphaFoldDB" id="A0AAE9HVP2"/>
<sequence>MSEIKVNSSVVDEERHRAVLDESQILDLVANAVARSAGVSLEGAGVSVRTLHIGSRTSGSISVSKAEAVCEIVVDRRLQALDGAA</sequence>
<dbReference type="RefSeq" id="WP_250024539.1">
    <property type="nucleotide sequence ID" value="NZ_CP097330.1"/>
</dbReference>
<organism evidence="1 2">
    <name type="scientific">Cupriavidus campinensis</name>
    <dbReference type="NCBI Taxonomy" id="151783"/>
    <lineage>
        <taxon>Bacteria</taxon>
        <taxon>Pseudomonadati</taxon>
        <taxon>Pseudomonadota</taxon>
        <taxon>Betaproteobacteria</taxon>
        <taxon>Burkholderiales</taxon>
        <taxon>Burkholderiaceae</taxon>
        <taxon>Cupriavidus</taxon>
    </lineage>
</organism>
<name>A0AAE9HVP2_9BURK</name>
<protein>
    <submittedName>
        <fullName evidence="1">Uncharacterized protein</fullName>
    </submittedName>
</protein>
<dbReference type="Proteomes" id="UP001056132">
    <property type="component" value="Chromosome 1"/>
</dbReference>
<proteinExistence type="predicted"/>
<evidence type="ECO:0000313" key="1">
    <source>
        <dbReference type="EMBL" id="URF02808.1"/>
    </source>
</evidence>
<reference evidence="1" key="2">
    <citation type="submission" date="2022-05" db="EMBL/GenBank/DDBJ databases">
        <authorList>
            <person name="Kunte H.-J."/>
        </authorList>
    </citation>
    <scope>NUCLEOTIDE SEQUENCE</scope>
    <source>
        <strain evidence="1">G5</strain>
    </source>
</reference>